<dbReference type="EMBL" id="HBUF01382556">
    <property type="protein sequence ID" value="CAG6730879.1"/>
    <property type="molecule type" value="Transcribed_RNA"/>
</dbReference>
<reference evidence="2" key="1">
    <citation type="submission" date="2021-05" db="EMBL/GenBank/DDBJ databases">
        <authorList>
            <person name="Alioto T."/>
            <person name="Alioto T."/>
            <person name="Gomez Garrido J."/>
        </authorList>
    </citation>
    <scope>NUCLEOTIDE SEQUENCE</scope>
</reference>
<proteinExistence type="predicted"/>
<dbReference type="AlphaFoldDB" id="A0A8D8YL50"/>
<name>A0A8D8YL50_9HEMI</name>
<feature type="region of interest" description="Disordered" evidence="1">
    <location>
        <begin position="1"/>
        <end position="20"/>
    </location>
</feature>
<organism evidence="2">
    <name type="scientific">Cacopsylla melanoneura</name>
    <dbReference type="NCBI Taxonomy" id="428564"/>
    <lineage>
        <taxon>Eukaryota</taxon>
        <taxon>Metazoa</taxon>
        <taxon>Ecdysozoa</taxon>
        <taxon>Arthropoda</taxon>
        <taxon>Hexapoda</taxon>
        <taxon>Insecta</taxon>
        <taxon>Pterygota</taxon>
        <taxon>Neoptera</taxon>
        <taxon>Paraneoptera</taxon>
        <taxon>Hemiptera</taxon>
        <taxon>Sternorrhyncha</taxon>
        <taxon>Psylloidea</taxon>
        <taxon>Psyllidae</taxon>
        <taxon>Psyllinae</taxon>
        <taxon>Cacopsylla</taxon>
    </lineage>
</organism>
<evidence type="ECO:0000313" key="2">
    <source>
        <dbReference type="EMBL" id="CAG6730879.1"/>
    </source>
</evidence>
<protein>
    <submittedName>
        <fullName evidence="2">Uncharacterized protein</fullName>
    </submittedName>
</protein>
<dbReference type="EMBL" id="HBUF01382557">
    <property type="protein sequence ID" value="CAG6730882.1"/>
    <property type="molecule type" value="Transcribed_RNA"/>
</dbReference>
<evidence type="ECO:0000256" key="1">
    <source>
        <dbReference type="SAM" id="MobiDB-lite"/>
    </source>
</evidence>
<accession>A0A8D8YL50</accession>
<sequence length="111" mass="12698">MFLCSRHSSQDNELQPAGSSRMELDSVLWSRRFPRLARQSQHNWQLFPGIDTSDSHPVFVCNRVGVFLREKNPTHPEDTTGKKYPNFEISHHILHHHAASDSLQLGAILQA</sequence>